<dbReference type="KEGG" id="fpal:HYN49_08060"/>
<organism evidence="1 2">
    <name type="scientific">Flavobacterium pallidum</name>
    <dbReference type="NCBI Taxonomy" id="2172098"/>
    <lineage>
        <taxon>Bacteria</taxon>
        <taxon>Pseudomonadati</taxon>
        <taxon>Bacteroidota</taxon>
        <taxon>Flavobacteriia</taxon>
        <taxon>Flavobacteriales</taxon>
        <taxon>Flavobacteriaceae</taxon>
        <taxon>Flavobacterium</taxon>
    </lineage>
</organism>
<protein>
    <submittedName>
        <fullName evidence="1">Uncharacterized protein</fullName>
    </submittedName>
</protein>
<keyword evidence="2" id="KW-1185">Reference proteome</keyword>
<evidence type="ECO:0000313" key="2">
    <source>
        <dbReference type="Proteomes" id="UP000244937"/>
    </source>
</evidence>
<gene>
    <name evidence="1" type="ORF">HYN49_08060</name>
</gene>
<dbReference type="EMBL" id="CP029187">
    <property type="protein sequence ID" value="AWI25858.1"/>
    <property type="molecule type" value="Genomic_DNA"/>
</dbReference>
<dbReference type="AlphaFoldDB" id="A0A2S1SHH1"/>
<dbReference type="Proteomes" id="UP000244937">
    <property type="component" value="Chromosome"/>
</dbReference>
<evidence type="ECO:0000313" key="1">
    <source>
        <dbReference type="EMBL" id="AWI25858.1"/>
    </source>
</evidence>
<accession>A0A2S1SHH1</accession>
<name>A0A2S1SHH1_9FLAO</name>
<reference evidence="1 2" key="1">
    <citation type="submission" date="2018-05" db="EMBL/GenBank/DDBJ databases">
        <title>Genome sequencing of Flavobacterium sp. HYN0049.</title>
        <authorList>
            <person name="Yi H."/>
            <person name="Baek C."/>
        </authorList>
    </citation>
    <scope>NUCLEOTIDE SEQUENCE [LARGE SCALE GENOMIC DNA]</scope>
    <source>
        <strain evidence="1 2">HYN0049</strain>
    </source>
</reference>
<proteinExistence type="predicted"/>
<sequence>MFNIIKLLFKGALAKKETITFNDTRLGKLTCEFTADEKYFFWDTQITSINKNGKETAITVDGTLHSPDMKGLERIYWAIDSIEMILDAAQQEASKTYPGKVLNIRRDFYVEDISTYLPDGDDESDVEIELDSDEYGLLTIEFKEGKFFAIDYIE</sequence>
<dbReference type="RefSeq" id="WP_108903643.1">
    <property type="nucleotide sequence ID" value="NZ_CP029187.1"/>
</dbReference>